<reference evidence="3 4" key="1">
    <citation type="submission" date="2021-07" db="EMBL/GenBank/DDBJ databases">
        <title>Alteriqipengyuania abyssalis NZ-12B nov, sp.nov isolated from deep sea sponge in pacific ocean.</title>
        <authorList>
            <person name="Tareen S."/>
            <person name="Wink J."/>
        </authorList>
    </citation>
    <scope>NUCLEOTIDE SEQUENCE [LARGE SCALE GENOMIC DNA]</scope>
    <source>
        <strain evidence="3 4">NZ-12B</strain>
    </source>
</reference>
<gene>
    <name evidence="3" type="ORF">KYN89_09195</name>
</gene>
<dbReference type="PROSITE" id="PS51257">
    <property type="entry name" value="PROKAR_LIPOPROTEIN"/>
    <property type="match status" value="1"/>
</dbReference>
<evidence type="ECO:0000313" key="3">
    <source>
        <dbReference type="EMBL" id="MBY8337225.1"/>
    </source>
</evidence>
<dbReference type="EMBL" id="JAHWXP010000002">
    <property type="protein sequence ID" value="MBY8337225.1"/>
    <property type="molecule type" value="Genomic_DNA"/>
</dbReference>
<keyword evidence="4" id="KW-1185">Reference proteome</keyword>
<keyword evidence="1" id="KW-0732">Signal</keyword>
<protein>
    <submittedName>
        <fullName evidence="3">TPM domain-containing protein</fullName>
    </submittedName>
</protein>
<dbReference type="InterPro" id="IPR007621">
    <property type="entry name" value="TPM_dom"/>
</dbReference>
<feature type="domain" description="TPM" evidence="2">
    <location>
        <begin position="36"/>
        <end position="159"/>
    </location>
</feature>
<name>A0ABS7PGA3_9SPHN</name>
<dbReference type="PANTHER" id="PTHR30373">
    <property type="entry name" value="UPF0603 PROTEIN YGCG"/>
    <property type="match status" value="1"/>
</dbReference>
<organism evidence="3 4">
    <name type="scientific">Alteriqipengyuania abyssalis</name>
    <dbReference type="NCBI Taxonomy" id="2860200"/>
    <lineage>
        <taxon>Bacteria</taxon>
        <taxon>Pseudomonadati</taxon>
        <taxon>Pseudomonadota</taxon>
        <taxon>Alphaproteobacteria</taxon>
        <taxon>Sphingomonadales</taxon>
        <taxon>Erythrobacteraceae</taxon>
        <taxon>Alteriqipengyuania</taxon>
    </lineage>
</organism>
<comment type="caution">
    <text evidence="3">The sequence shown here is derived from an EMBL/GenBank/DDBJ whole genome shotgun (WGS) entry which is preliminary data.</text>
</comment>
<dbReference type="Gene3D" id="3.10.310.50">
    <property type="match status" value="1"/>
</dbReference>
<accession>A0ABS7PGA3</accession>
<evidence type="ECO:0000313" key="4">
    <source>
        <dbReference type="Proteomes" id="UP000759298"/>
    </source>
</evidence>
<sequence>MPVRWVAILPLLLAACSLPAETLEPSGVAQRPDGPVLDEAAIFAPAAEAVLDRDLTDYRRTSGVALVVFTDASLGGESIEHVANQTFNEWGIGDETTKCGLLVLVAPEEKMVRIEVGYGLEDDISDVLAKRIIENAMIPLFRAGDIAGGTLAGVEELKRAAPNPPQCHEGAPS</sequence>
<proteinExistence type="predicted"/>
<evidence type="ECO:0000256" key="1">
    <source>
        <dbReference type="SAM" id="SignalP"/>
    </source>
</evidence>
<dbReference type="Proteomes" id="UP000759298">
    <property type="component" value="Unassembled WGS sequence"/>
</dbReference>
<feature type="chain" id="PRO_5047134214" evidence="1">
    <location>
        <begin position="23"/>
        <end position="173"/>
    </location>
</feature>
<dbReference type="RefSeq" id="WP_222824766.1">
    <property type="nucleotide sequence ID" value="NZ_JAHWXP010000002.1"/>
</dbReference>
<feature type="signal peptide" evidence="1">
    <location>
        <begin position="1"/>
        <end position="22"/>
    </location>
</feature>
<dbReference type="PANTHER" id="PTHR30373:SF2">
    <property type="entry name" value="UPF0603 PROTEIN YGCG"/>
    <property type="match status" value="1"/>
</dbReference>
<dbReference type="Pfam" id="PF04536">
    <property type="entry name" value="TPM_phosphatase"/>
    <property type="match status" value="1"/>
</dbReference>
<evidence type="ECO:0000259" key="2">
    <source>
        <dbReference type="Pfam" id="PF04536"/>
    </source>
</evidence>